<name>A0A2M9ZXG2_9LEPT</name>
<dbReference type="EMBL" id="NPEA01000006">
    <property type="protein sequence ID" value="PJZ76740.1"/>
    <property type="molecule type" value="Genomic_DNA"/>
</dbReference>
<dbReference type="AlphaFoldDB" id="A0A2M9ZXG2"/>
<keyword evidence="2" id="KW-1185">Reference proteome</keyword>
<evidence type="ECO:0000313" key="2">
    <source>
        <dbReference type="Proteomes" id="UP000231843"/>
    </source>
</evidence>
<evidence type="ECO:0000313" key="1">
    <source>
        <dbReference type="EMBL" id="PJZ76740.1"/>
    </source>
</evidence>
<proteinExistence type="predicted"/>
<reference evidence="1 2" key="1">
    <citation type="submission" date="2017-07" db="EMBL/GenBank/DDBJ databases">
        <title>Leptospira spp. isolated from tropical soils.</title>
        <authorList>
            <person name="Thibeaux R."/>
            <person name="Iraola G."/>
            <person name="Ferres I."/>
            <person name="Bierque E."/>
            <person name="Girault D."/>
            <person name="Soupe-Gilbert M.-E."/>
            <person name="Picardeau M."/>
            <person name="Goarant C."/>
        </authorList>
    </citation>
    <scope>NUCLEOTIDE SEQUENCE [LARGE SCALE GENOMIC DNA]</scope>
    <source>
        <strain evidence="1 2">ES4-C-A1</strain>
    </source>
</reference>
<accession>A0A2M9ZXG2</accession>
<organism evidence="1 2">
    <name type="scientific">Leptospira neocaledonica</name>
    <dbReference type="NCBI Taxonomy" id="2023192"/>
    <lineage>
        <taxon>Bacteria</taxon>
        <taxon>Pseudomonadati</taxon>
        <taxon>Spirochaetota</taxon>
        <taxon>Spirochaetia</taxon>
        <taxon>Leptospirales</taxon>
        <taxon>Leptospiraceae</taxon>
        <taxon>Leptospira</taxon>
    </lineage>
</organism>
<gene>
    <name evidence="1" type="ORF">CH365_12010</name>
</gene>
<sequence>MKFMKVEDYSIEEYSKLEKKRLQETYADIEQNKVILAYKLVTLSSQEKKIAHCDLIINRDVEKFRSGLLRSLAAKFAIYERYVDGDLDYARGISHLDGFLIFDCMLIGKKSLSKKMATYFNLEDRFTKSEANNPAFRMGLLLKYYILEDAKNSRSELQQCINYATSKSSWKNYAGYFKLLKLLVEESRDLAVISEALGDAADSFKKLKKGSGVFSGLLEGMYDLWTIAFLNLFKENGIDVDLGKYDFPKELVSGYLSE</sequence>
<comment type="caution">
    <text evidence="1">The sequence shown here is derived from an EMBL/GenBank/DDBJ whole genome shotgun (WGS) entry which is preliminary data.</text>
</comment>
<dbReference type="Proteomes" id="UP000231843">
    <property type="component" value="Unassembled WGS sequence"/>
</dbReference>
<protein>
    <submittedName>
        <fullName evidence="1">Uncharacterized protein</fullName>
    </submittedName>
</protein>